<dbReference type="PANTHER" id="PTHR10161">
    <property type="entry name" value="TARTRATE-RESISTANT ACID PHOSPHATASE TYPE 5"/>
    <property type="match status" value="1"/>
</dbReference>
<dbReference type="PANTHER" id="PTHR10161:SF14">
    <property type="entry name" value="TARTRATE-RESISTANT ACID PHOSPHATASE TYPE 5"/>
    <property type="match status" value="1"/>
</dbReference>
<evidence type="ECO:0000313" key="5">
    <source>
        <dbReference type="EMBL" id="CAK0896098.1"/>
    </source>
</evidence>
<feature type="compositionally biased region" description="Basic and acidic residues" evidence="3">
    <location>
        <begin position="662"/>
        <end position="676"/>
    </location>
</feature>
<evidence type="ECO:0000256" key="1">
    <source>
        <dbReference type="ARBA" id="ARBA00022729"/>
    </source>
</evidence>
<dbReference type="Gene3D" id="3.60.21.10">
    <property type="match status" value="1"/>
</dbReference>
<protein>
    <recommendedName>
        <fullName evidence="4">Calcineurin-like phosphoesterase domain-containing protein</fullName>
    </recommendedName>
</protein>
<feature type="compositionally biased region" description="Low complexity" evidence="3">
    <location>
        <begin position="201"/>
        <end position="212"/>
    </location>
</feature>
<keyword evidence="1" id="KW-0732">Signal</keyword>
<evidence type="ECO:0000259" key="4">
    <source>
        <dbReference type="Pfam" id="PF00149"/>
    </source>
</evidence>
<feature type="compositionally biased region" description="Basic and acidic residues" evidence="3">
    <location>
        <begin position="219"/>
        <end position="244"/>
    </location>
</feature>
<feature type="domain" description="Calcineurin-like phosphoesterase" evidence="4">
    <location>
        <begin position="264"/>
        <end position="545"/>
    </location>
</feature>
<feature type="region of interest" description="Disordered" evidence="3">
    <location>
        <begin position="646"/>
        <end position="697"/>
    </location>
</feature>
<dbReference type="InterPro" id="IPR051558">
    <property type="entry name" value="Metallophosphoesterase_PAP"/>
</dbReference>
<accession>A0ABN9XCS7</accession>
<gene>
    <name evidence="5" type="ORF">PCOR1329_LOCUS74669</name>
</gene>
<comment type="caution">
    <text evidence="5">The sequence shown here is derived from an EMBL/GenBank/DDBJ whole genome shotgun (WGS) entry which is preliminary data.</text>
</comment>
<dbReference type="SUPFAM" id="SSF56300">
    <property type="entry name" value="Metallo-dependent phosphatases"/>
    <property type="match status" value="1"/>
</dbReference>
<keyword evidence="6" id="KW-1185">Reference proteome</keyword>
<keyword evidence="2" id="KW-0378">Hydrolase</keyword>
<evidence type="ECO:0000256" key="3">
    <source>
        <dbReference type="SAM" id="MobiDB-lite"/>
    </source>
</evidence>
<dbReference type="InterPro" id="IPR004843">
    <property type="entry name" value="Calcineurin-like_PHP"/>
</dbReference>
<evidence type="ECO:0000313" key="6">
    <source>
        <dbReference type="Proteomes" id="UP001189429"/>
    </source>
</evidence>
<feature type="region of interest" description="Disordered" evidence="3">
    <location>
        <begin position="198"/>
        <end position="244"/>
    </location>
</feature>
<organism evidence="5 6">
    <name type="scientific">Prorocentrum cordatum</name>
    <dbReference type="NCBI Taxonomy" id="2364126"/>
    <lineage>
        <taxon>Eukaryota</taxon>
        <taxon>Sar</taxon>
        <taxon>Alveolata</taxon>
        <taxon>Dinophyceae</taxon>
        <taxon>Prorocentrales</taxon>
        <taxon>Prorocentraceae</taxon>
        <taxon>Prorocentrum</taxon>
    </lineage>
</organism>
<dbReference type="Pfam" id="PF00149">
    <property type="entry name" value="Metallophos"/>
    <property type="match status" value="1"/>
</dbReference>
<sequence length="697" mass="76140">MAQDKGEYSQVAREAPADSTGGRLKAAFDGTPFKWKVAIAAGIGVAGVAALGGGLAAGSRGASSGAAVAAAQSEAVPAQASVTADAHVGSKDLSATGSRTLEEPVAVKAPVAVMSKDSFGKGTSCRGVDGQEGAEGTSFKVYAGVSTFADCKEKCQGVGDSCTGVEYHHDSLECRAWSAPIGGTVEAKDVGCFRRKGAEPNASTTSNASDAAPIANPKQEAKSAERPAKCGDRFKAPKKPKTADEHNGVALEDVCFEGDGPHHVFIIGDWGGITQGDGRLAAAPHLTHRWETNYNFVWPPDEQAQTLVRDQMRKRAPESRPDYFLNVGDNFYWAGVEDHCGAKDITKPYSKGGTTVYKEHKVNQFDHVYEKVYTGDGIDDKQWLGVLGNHDYGGWLFTHAWDQNIGYTWSSADYSTGRWMTPAMYYRSKVWYEDFAVDYYFLDTNIFDALDPKDPSPHNICSETHNDEKPVTCAPVGPSGVWKCQDWFGKLWKKQQKWLDEVVPESTADWRIVVTHFPPSWGAPDWKKLGFKHEIDLVIAGHRHRQDMHQPGDNRTMVWHNDPNGLYNDFLDPIVWVTSGGGGGVTSEREPSMDGNDDQYGFMDMTLEKSKITIEGISHGGQLRRKLVMEPAFPHHPLYDEAKAKKAAKEAKEKATAWTKKHAAEIKAKEEAWAEAHKKKPETEGDSDDSEADAHAE</sequence>
<evidence type="ECO:0000256" key="2">
    <source>
        <dbReference type="ARBA" id="ARBA00022801"/>
    </source>
</evidence>
<feature type="region of interest" description="Disordered" evidence="3">
    <location>
        <begin position="1"/>
        <end position="23"/>
    </location>
</feature>
<dbReference type="Proteomes" id="UP001189429">
    <property type="component" value="Unassembled WGS sequence"/>
</dbReference>
<reference evidence="5" key="1">
    <citation type="submission" date="2023-10" db="EMBL/GenBank/DDBJ databases">
        <authorList>
            <person name="Chen Y."/>
            <person name="Shah S."/>
            <person name="Dougan E. K."/>
            <person name="Thang M."/>
            <person name="Chan C."/>
        </authorList>
    </citation>
    <scope>NUCLEOTIDE SEQUENCE [LARGE SCALE GENOMIC DNA]</scope>
</reference>
<dbReference type="InterPro" id="IPR029052">
    <property type="entry name" value="Metallo-depent_PP-like"/>
</dbReference>
<proteinExistence type="predicted"/>
<dbReference type="EMBL" id="CAUYUJ010020142">
    <property type="protein sequence ID" value="CAK0896098.1"/>
    <property type="molecule type" value="Genomic_DNA"/>
</dbReference>
<feature type="compositionally biased region" description="Basic and acidic residues" evidence="3">
    <location>
        <begin position="646"/>
        <end position="655"/>
    </location>
</feature>
<name>A0ABN9XCS7_9DINO</name>